<proteinExistence type="predicted"/>
<gene>
    <name evidence="1" type="ORF">CLV83_0535</name>
</gene>
<reference evidence="1 2" key="1">
    <citation type="submission" date="2019-03" db="EMBL/GenBank/DDBJ databases">
        <title>Genomic Encyclopedia of Archaeal and Bacterial Type Strains, Phase II (KMG-II): from individual species to whole genera.</title>
        <authorList>
            <person name="Goeker M."/>
        </authorList>
    </citation>
    <scope>NUCLEOTIDE SEQUENCE [LARGE SCALE GENOMIC DNA]</scope>
    <source>
        <strain evidence="1 2">DSM 27697</strain>
    </source>
</reference>
<protein>
    <submittedName>
        <fullName evidence="1">Uncharacterized protein</fullName>
    </submittedName>
</protein>
<comment type="caution">
    <text evidence="1">The sequence shown here is derived from an EMBL/GenBank/DDBJ whole genome shotgun (WGS) entry which is preliminary data.</text>
</comment>
<accession>A0A4R1GVQ4</accession>
<name>A0A4R1GVQ4_9GAMM</name>
<dbReference type="AlphaFoldDB" id="A0A4R1GVQ4"/>
<keyword evidence="2" id="KW-1185">Reference proteome</keyword>
<evidence type="ECO:0000313" key="2">
    <source>
        <dbReference type="Proteomes" id="UP000294546"/>
    </source>
</evidence>
<evidence type="ECO:0000313" key="1">
    <source>
        <dbReference type="EMBL" id="TCK08452.1"/>
    </source>
</evidence>
<dbReference type="OrthoDB" id="6117412at2"/>
<dbReference type="EMBL" id="SMFU01000007">
    <property type="protein sequence ID" value="TCK08452.1"/>
    <property type="molecule type" value="Genomic_DNA"/>
</dbReference>
<dbReference type="Proteomes" id="UP000294546">
    <property type="component" value="Unassembled WGS sequence"/>
</dbReference>
<sequence>MQKIAAVVILALVLGGAYLFWSSNQQPAPAKAEPQVSAETASAARSHIESLTASSAMSAIDVRDASNFVSGDQLLTLPGSAEQASIESGTSSDGASTYGVDLGLAGTTADTSSSALSQLNRMRLKEILNSPESNPNDVFYIHSVDSYDRQGLWGIMQEGLTETFARGIKLSSDSRTLAATIPGDADERLDDSSSSFLGHILDQKVKDSLIYNYDQGLLGQDPNLIQPGQQLLIIRFSEDELIRIYNYFAAQE</sequence>
<dbReference type="RefSeq" id="WP_132287112.1">
    <property type="nucleotide sequence ID" value="NZ_SMFU01000007.1"/>
</dbReference>
<organism evidence="1 2">
    <name type="scientific">Marinobacterium mangrovicola</name>
    <dbReference type="NCBI Taxonomy" id="1476959"/>
    <lineage>
        <taxon>Bacteria</taxon>
        <taxon>Pseudomonadati</taxon>
        <taxon>Pseudomonadota</taxon>
        <taxon>Gammaproteobacteria</taxon>
        <taxon>Oceanospirillales</taxon>
        <taxon>Oceanospirillaceae</taxon>
        <taxon>Marinobacterium</taxon>
    </lineage>
</organism>